<dbReference type="EMBL" id="JADBGQ010000008">
    <property type="protein sequence ID" value="KAG5382216.1"/>
    <property type="molecule type" value="Genomic_DNA"/>
</dbReference>
<dbReference type="Pfam" id="PF13456">
    <property type="entry name" value="RVT_3"/>
    <property type="match status" value="1"/>
</dbReference>
<keyword evidence="3" id="KW-1185">Reference proteome</keyword>
<evidence type="ECO:0000259" key="1">
    <source>
        <dbReference type="Pfam" id="PF13456"/>
    </source>
</evidence>
<dbReference type="Gene3D" id="3.30.420.10">
    <property type="entry name" value="Ribonuclease H-like superfamily/Ribonuclease H"/>
    <property type="match status" value="1"/>
</dbReference>
<dbReference type="PANTHER" id="PTHR47074:SF11">
    <property type="entry name" value="REVERSE TRANSCRIPTASE-LIKE PROTEIN"/>
    <property type="match status" value="1"/>
</dbReference>
<dbReference type="CDD" id="cd06222">
    <property type="entry name" value="RNase_H_like"/>
    <property type="match status" value="1"/>
</dbReference>
<evidence type="ECO:0000313" key="2">
    <source>
        <dbReference type="EMBL" id="KAG5382216.1"/>
    </source>
</evidence>
<dbReference type="InterPro" id="IPR044730">
    <property type="entry name" value="RNase_H-like_dom_plant"/>
</dbReference>
<evidence type="ECO:0000313" key="3">
    <source>
        <dbReference type="Proteomes" id="UP000823674"/>
    </source>
</evidence>
<organism evidence="2 3">
    <name type="scientific">Brassica rapa subsp. trilocularis</name>
    <dbReference type="NCBI Taxonomy" id="1813537"/>
    <lineage>
        <taxon>Eukaryota</taxon>
        <taxon>Viridiplantae</taxon>
        <taxon>Streptophyta</taxon>
        <taxon>Embryophyta</taxon>
        <taxon>Tracheophyta</taxon>
        <taxon>Spermatophyta</taxon>
        <taxon>Magnoliopsida</taxon>
        <taxon>eudicotyledons</taxon>
        <taxon>Gunneridae</taxon>
        <taxon>Pentapetalae</taxon>
        <taxon>rosids</taxon>
        <taxon>malvids</taxon>
        <taxon>Brassicales</taxon>
        <taxon>Brassicaceae</taxon>
        <taxon>Brassiceae</taxon>
        <taxon>Brassica</taxon>
    </lineage>
</organism>
<comment type="caution">
    <text evidence="2">The sequence shown here is derived from an EMBL/GenBank/DDBJ whole genome shotgun (WGS) entry which is preliminary data.</text>
</comment>
<dbReference type="InterPro" id="IPR036397">
    <property type="entry name" value="RNaseH_sf"/>
</dbReference>
<dbReference type="Proteomes" id="UP000823674">
    <property type="component" value="Chromosome A09"/>
</dbReference>
<reference evidence="2 3" key="1">
    <citation type="submission" date="2021-03" db="EMBL/GenBank/DDBJ databases">
        <authorList>
            <person name="King G.J."/>
            <person name="Bancroft I."/>
            <person name="Baten A."/>
            <person name="Bloomfield J."/>
            <person name="Borpatragohain P."/>
            <person name="He Z."/>
            <person name="Irish N."/>
            <person name="Irwin J."/>
            <person name="Liu K."/>
            <person name="Mauleon R.P."/>
            <person name="Moore J."/>
            <person name="Morris R."/>
            <person name="Ostergaard L."/>
            <person name="Wang B."/>
            <person name="Wells R."/>
        </authorList>
    </citation>
    <scope>NUCLEOTIDE SEQUENCE [LARGE SCALE GENOMIC DNA]</scope>
    <source>
        <strain evidence="2">R-o-18</strain>
        <tissue evidence="2">Leaf</tissue>
    </source>
</reference>
<dbReference type="SUPFAM" id="SSF53098">
    <property type="entry name" value="Ribonuclease H-like"/>
    <property type="match status" value="1"/>
</dbReference>
<feature type="domain" description="RNase H type-1" evidence="1">
    <location>
        <begin position="21"/>
        <end position="141"/>
    </location>
</feature>
<gene>
    <name evidence="2" type="primary">A09p009920.1_BraROA</name>
    <name evidence="2" type="ORF">IGI04_033686</name>
</gene>
<dbReference type="InterPro" id="IPR002156">
    <property type="entry name" value="RNaseH_domain"/>
</dbReference>
<name>A0ABQ7L6K7_BRACM</name>
<protein>
    <recommendedName>
        <fullName evidence="1">RNase H type-1 domain-containing protein</fullName>
    </recommendedName>
</protein>
<dbReference type="InterPro" id="IPR052929">
    <property type="entry name" value="RNase_H-like_EbsB-rel"/>
</dbReference>
<proteinExistence type="predicted"/>
<accession>A0ABQ7L6K7</accession>
<sequence>MASSVLKNPQVQPSENTTRCNTDAAWNKASKAAGLACIFKNNTGIEVHRASWNQDFVTSPLMAEAMAVRLALLTAASLDIFDLQVRSDNQTVLRAITRKQQIKEIYDILADINRLSLSFASLSFVFTPCSENAEADGLAKSSLRLFLSISGPPIG</sequence>
<dbReference type="InterPro" id="IPR012337">
    <property type="entry name" value="RNaseH-like_sf"/>
</dbReference>
<dbReference type="PANTHER" id="PTHR47074">
    <property type="entry name" value="BNAC02G40300D PROTEIN"/>
    <property type="match status" value="1"/>
</dbReference>